<dbReference type="EMBL" id="SDHX01000002">
    <property type="protein sequence ID" value="RXK53325.1"/>
    <property type="molecule type" value="Genomic_DNA"/>
</dbReference>
<feature type="transmembrane region" description="Helical" evidence="1">
    <location>
        <begin position="170"/>
        <end position="193"/>
    </location>
</feature>
<organism evidence="2 3">
    <name type="scientific">Oleiharenicola lentus</name>
    <dbReference type="NCBI Taxonomy" id="2508720"/>
    <lineage>
        <taxon>Bacteria</taxon>
        <taxon>Pseudomonadati</taxon>
        <taxon>Verrucomicrobiota</taxon>
        <taxon>Opitutia</taxon>
        <taxon>Opitutales</taxon>
        <taxon>Opitutaceae</taxon>
        <taxon>Oleiharenicola</taxon>
    </lineage>
</organism>
<dbReference type="AlphaFoldDB" id="A0A4Q1C4W1"/>
<sequence>MRSKDLAPRAVDLIEESVHLLRRHPERLAGYYASSGPFAVGLVYFWAYVTWFAPPDGEVAAGALLLALLFGFSKAGQNRFAGRLLALRSGEEAPAWRTRDWLAETAAQLRTQAPGIVLVPLAALFGVPFAWIYGHYQTATVLPRGDEEAGASRSKQAWALAQLWPVPNHWALLILSGLWLMVFLNLAVAFYLVPSLVTNWLGLRTGFALSGWNTLNSTFLALVAVLTHLLVDPLIKTYFVLRVYYGRSRQTGDDLRLVLRQEGTRGRVVAPLAALILMGAVFLAAPRLPANETGATPVAPVPTQTAPARLLNPALDRVLEQPAFRWRLRPAPIPPDREKEGIIKGFVRSTFDVIVQMVKTVIRWFEALHRWVSGLLPGEGDGGDAAAPGERVRSTTNWMSVLQWTAYVLIVGVAGLLLFTIWKVISHNRTAPLRSAPVPAAPAAPDLRDETVEASRLPAEGWLDLARQQAAAGEWRLALRALFLATLARHAQEGLLSLAKFKTNLDYESELRRRARSRQAVVEDFGRRRRQFEEVWYGSGAASDTAVGEWLRTLEGRP</sequence>
<feature type="transmembrane region" description="Helical" evidence="1">
    <location>
        <begin position="219"/>
        <end position="245"/>
    </location>
</feature>
<name>A0A4Q1C4W1_9BACT</name>
<keyword evidence="1" id="KW-0812">Transmembrane</keyword>
<evidence type="ECO:0000313" key="3">
    <source>
        <dbReference type="Proteomes" id="UP000290218"/>
    </source>
</evidence>
<keyword evidence="1" id="KW-0472">Membrane</keyword>
<evidence type="ECO:0000256" key="1">
    <source>
        <dbReference type="SAM" id="Phobius"/>
    </source>
</evidence>
<protein>
    <recommendedName>
        <fullName evidence="4">DUF4129 domain-containing protein</fullName>
    </recommendedName>
</protein>
<keyword evidence="1" id="KW-1133">Transmembrane helix</keyword>
<dbReference type="Proteomes" id="UP000290218">
    <property type="component" value="Unassembled WGS sequence"/>
</dbReference>
<accession>A0A4Q1C4W1</accession>
<dbReference type="OrthoDB" id="185465at2"/>
<feature type="transmembrane region" description="Helical" evidence="1">
    <location>
        <begin position="29"/>
        <end position="47"/>
    </location>
</feature>
<comment type="caution">
    <text evidence="2">The sequence shown here is derived from an EMBL/GenBank/DDBJ whole genome shotgun (WGS) entry which is preliminary data.</text>
</comment>
<keyword evidence="3" id="KW-1185">Reference proteome</keyword>
<gene>
    <name evidence="2" type="ORF">ESB00_16645</name>
</gene>
<evidence type="ECO:0008006" key="4">
    <source>
        <dbReference type="Google" id="ProtNLM"/>
    </source>
</evidence>
<evidence type="ECO:0000313" key="2">
    <source>
        <dbReference type="EMBL" id="RXK53325.1"/>
    </source>
</evidence>
<proteinExistence type="predicted"/>
<reference evidence="2 3" key="1">
    <citation type="submission" date="2019-01" db="EMBL/GenBank/DDBJ databases">
        <title>Lacunisphaera sp. strain TWA-58.</title>
        <authorList>
            <person name="Chen W.-M."/>
        </authorList>
    </citation>
    <scope>NUCLEOTIDE SEQUENCE [LARGE SCALE GENOMIC DNA]</scope>
    <source>
        <strain evidence="2 3">TWA-58</strain>
    </source>
</reference>
<feature type="transmembrane region" description="Helical" evidence="1">
    <location>
        <begin position="404"/>
        <end position="425"/>
    </location>
</feature>
<feature type="transmembrane region" description="Helical" evidence="1">
    <location>
        <begin position="266"/>
        <end position="285"/>
    </location>
</feature>